<feature type="transmembrane region" description="Helical" evidence="1">
    <location>
        <begin position="57"/>
        <end position="78"/>
    </location>
</feature>
<keyword evidence="1" id="KW-0812">Transmembrane</keyword>
<keyword evidence="1" id="KW-0472">Membrane</keyword>
<evidence type="ECO:0000313" key="3">
    <source>
        <dbReference type="Proteomes" id="UP001321700"/>
    </source>
</evidence>
<comment type="caution">
    <text evidence="2">The sequence shown here is derived from an EMBL/GenBank/DDBJ whole genome shotgun (WGS) entry which is preliminary data.</text>
</comment>
<organism evidence="2 3">
    <name type="scientific">Rhodoferax potami</name>
    <dbReference type="NCBI Taxonomy" id="3068338"/>
    <lineage>
        <taxon>Bacteria</taxon>
        <taxon>Pseudomonadati</taxon>
        <taxon>Pseudomonadota</taxon>
        <taxon>Betaproteobacteria</taxon>
        <taxon>Burkholderiales</taxon>
        <taxon>Comamonadaceae</taxon>
        <taxon>Rhodoferax</taxon>
    </lineage>
</organism>
<evidence type="ECO:0000313" key="2">
    <source>
        <dbReference type="EMBL" id="MDT7520621.1"/>
    </source>
</evidence>
<keyword evidence="1" id="KW-1133">Transmembrane helix</keyword>
<dbReference type="EMBL" id="JAVBIK010000003">
    <property type="protein sequence ID" value="MDT7520621.1"/>
    <property type="molecule type" value="Genomic_DNA"/>
</dbReference>
<gene>
    <name evidence="2" type="ORF">RAE19_18315</name>
</gene>
<proteinExistence type="predicted"/>
<evidence type="ECO:0000256" key="1">
    <source>
        <dbReference type="SAM" id="Phobius"/>
    </source>
</evidence>
<sequence>MPQKLNSKADLSVNEGSERTSFLRKVFSSNWWWYGQVNPDPTKPPAPEARPRLWRNYLWPGIIAWAVLLFFPTTSSLLNYEIPDERDFLTLRGEVVETSLRSPHMNIKLNDGHILKAEFPVQINLLRGVTTELFKEPVHKLVLTCKNIVVSGVYLRYLPVDRFRIWDFSCENGAFFVPKSEIKKKWLAGRLGMHLYIVGLCWIFLPLFLFTYYLKERKNYVFKN</sequence>
<name>A0ABU3KS93_9BURK</name>
<feature type="transmembrane region" description="Helical" evidence="1">
    <location>
        <begin position="193"/>
        <end position="214"/>
    </location>
</feature>
<dbReference type="RefSeq" id="WP_313876326.1">
    <property type="nucleotide sequence ID" value="NZ_JAVBIK010000003.1"/>
</dbReference>
<protein>
    <submittedName>
        <fullName evidence="2">Uncharacterized protein</fullName>
    </submittedName>
</protein>
<reference evidence="2 3" key="1">
    <citation type="submission" date="2023-08" db="EMBL/GenBank/DDBJ databases">
        <title>Rhodoferax potami sp. nov. and Rhodoferax mekongensis sp. nov., isolated from the Mekong River in Thailand.</title>
        <authorList>
            <person name="Kitikhun S."/>
            <person name="Charoenyingcharoen P."/>
            <person name="Siriarchawattana P."/>
            <person name="Likhitrattanapisal S."/>
            <person name="Nilsakha T."/>
            <person name="Chanpet A."/>
            <person name="Rattanawaree P."/>
            <person name="Ingsriswang S."/>
        </authorList>
    </citation>
    <scope>NUCLEOTIDE SEQUENCE [LARGE SCALE GENOMIC DNA]</scope>
    <source>
        <strain evidence="2 3">TBRC 17660</strain>
    </source>
</reference>
<keyword evidence="3" id="KW-1185">Reference proteome</keyword>
<accession>A0ABU3KS93</accession>
<dbReference type="Proteomes" id="UP001321700">
    <property type="component" value="Unassembled WGS sequence"/>
</dbReference>